<dbReference type="EMBL" id="CM044704">
    <property type="protein sequence ID" value="KAI5669634.1"/>
    <property type="molecule type" value="Genomic_DNA"/>
</dbReference>
<organism evidence="1 2">
    <name type="scientific">Catharanthus roseus</name>
    <name type="common">Madagascar periwinkle</name>
    <name type="synonym">Vinca rosea</name>
    <dbReference type="NCBI Taxonomy" id="4058"/>
    <lineage>
        <taxon>Eukaryota</taxon>
        <taxon>Viridiplantae</taxon>
        <taxon>Streptophyta</taxon>
        <taxon>Embryophyta</taxon>
        <taxon>Tracheophyta</taxon>
        <taxon>Spermatophyta</taxon>
        <taxon>Magnoliopsida</taxon>
        <taxon>eudicotyledons</taxon>
        <taxon>Gunneridae</taxon>
        <taxon>Pentapetalae</taxon>
        <taxon>asterids</taxon>
        <taxon>lamiids</taxon>
        <taxon>Gentianales</taxon>
        <taxon>Apocynaceae</taxon>
        <taxon>Rauvolfioideae</taxon>
        <taxon>Vinceae</taxon>
        <taxon>Catharanthinae</taxon>
        <taxon>Catharanthus</taxon>
    </lineage>
</organism>
<name>A0ACC0BAD3_CATRO</name>
<keyword evidence="2" id="KW-1185">Reference proteome</keyword>
<reference evidence="2" key="1">
    <citation type="journal article" date="2023" name="Nat. Plants">
        <title>Single-cell RNA sequencing provides a high-resolution roadmap for understanding the multicellular compartmentation of specialized metabolism.</title>
        <authorList>
            <person name="Sun S."/>
            <person name="Shen X."/>
            <person name="Li Y."/>
            <person name="Li Y."/>
            <person name="Wang S."/>
            <person name="Li R."/>
            <person name="Zhang H."/>
            <person name="Shen G."/>
            <person name="Guo B."/>
            <person name="Wei J."/>
            <person name="Xu J."/>
            <person name="St-Pierre B."/>
            <person name="Chen S."/>
            <person name="Sun C."/>
        </authorList>
    </citation>
    <scope>NUCLEOTIDE SEQUENCE [LARGE SCALE GENOMIC DNA]</scope>
</reference>
<protein>
    <submittedName>
        <fullName evidence="1">Uncharacterized protein</fullName>
    </submittedName>
</protein>
<accession>A0ACC0BAD3</accession>
<sequence>MKTRIGFFSSILSSTFTPSLHSSVLQFISRPSLSVLLQSPAHLNSKRTITKICYFPPILRALRWCSTSSSASVSSMASSFKPEQARVPPAIQLPTPPITKASILITHFMIGLCQLSVTADKERNILHARTAIVEAAEKGAKLVVLPEIWNSPYSNDSFPEYAEDIDAGFDKSPSTAMLSEVARLLKVTIIGGSIPERSGDKLYNTCCVFGTDGELKAKHRKVVLLNRLSLSA</sequence>
<gene>
    <name evidence="1" type="ORF">M9H77_19487</name>
</gene>
<comment type="caution">
    <text evidence="1">The sequence shown here is derived from an EMBL/GenBank/DDBJ whole genome shotgun (WGS) entry which is preliminary data.</text>
</comment>
<proteinExistence type="predicted"/>
<dbReference type="Proteomes" id="UP001060085">
    <property type="component" value="Linkage Group LG04"/>
</dbReference>
<evidence type="ECO:0000313" key="1">
    <source>
        <dbReference type="EMBL" id="KAI5669634.1"/>
    </source>
</evidence>
<evidence type="ECO:0000313" key="2">
    <source>
        <dbReference type="Proteomes" id="UP001060085"/>
    </source>
</evidence>